<gene>
    <name evidence="11" type="ORF">ZOSMA_6353G00010</name>
</gene>
<dbReference type="InterPro" id="IPR007083">
    <property type="entry name" value="RNA_pol_Rpb1_4"/>
</dbReference>
<dbReference type="Gene3D" id="1.10.132.30">
    <property type="match status" value="1"/>
</dbReference>
<evidence type="ECO:0000259" key="9">
    <source>
        <dbReference type="Pfam" id="PF04998"/>
    </source>
</evidence>
<dbReference type="OrthoDB" id="725702at2759"/>
<evidence type="ECO:0000259" key="10">
    <source>
        <dbReference type="Pfam" id="PF05000"/>
    </source>
</evidence>
<dbReference type="OMA" id="CESSEWD"/>
<dbReference type="GO" id="GO:0003899">
    <property type="term" value="F:DNA-directed RNA polymerase activity"/>
    <property type="evidence" value="ECO:0007669"/>
    <property type="project" value="UniProtKB-EC"/>
</dbReference>
<evidence type="ECO:0000313" key="12">
    <source>
        <dbReference type="Proteomes" id="UP000036987"/>
    </source>
</evidence>
<dbReference type="InterPro" id="IPR038120">
    <property type="entry name" value="Rpb1_funnel_sf"/>
</dbReference>
<dbReference type="GO" id="GO:0006351">
    <property type="term" value="P:DNA-templated transcription"/>
    <property type="evidence" value="ECO:0007669"/>
    <property type="project" value="InterPro"/>
</dbReference>
<evidence type="ECO:0000256" key="7">
    <source>
        <dbReference type="ARBA" id="ARBA00048552"/>
    </source>
</evidence>
<dbReference type="STRING" id="29655.A0A0K9NTJ8"/>
<evidence type="ECO:0000256" key="5">
    <source>
        <dbReference type="ARBA" id="ARBA00022833"/>
    </source>
</evidence>
<dbReference type="InterPro" id="IPR042102">
    <property type="entry name" value="RNA_pol_Rpb1_3_sf"/>
</dbReference>
<protein>
    <recommendedName>
        <fullName evidence="1">DNA-directed RNA polymerase</fullName>
        <ecNumber evidence="1">2.7.7.6</ecNumber>
    </recommendedName>
</protein>
<evidence type="ECO:0000256" key="1">
    <source>
        <dbReference type="ARBA" id="ARBA00012418"/>
    </source>
</evidence>
<dbReference type="SUPFAM" id="SSF64484">
    <property type="entry name" value="beta and beta-prime subunits of DNA dependent RNA-polymerase"/>
    <property type="match status" value="1"/>
</dbReference>
<keyword evidence="12" id="KW-1185">Reference proteome</keyword>
<dbReference type="InterPro" id="IPR045867">
    <property type="entry name" value="DNA-dir_RpoC_beta_prime"/>
</dbReference>
<evidence type="ECO:0000313" key="11">
    <source>
        <dbReference type="EMBL" id="KMZ59963.1"/>
    </source>
</evidence>
<dbReference type="Pfam" id="PF04983">
    <property type="entry name" value="RNA_pol_Rpb1_3"/>
    <property type="match status" value="1"/>
</dbReference>
<keyword evidence="2 11" id="KW-0240">DNA-directed RNA polymerase</keyword>
<evidence type="ECO:0000259" key="8">
    <source>
        <dbReference type="Pfam" id="PF04983"/>
    </source>
</evidence>
<feature type="domain" description="RNA polymerase Rpb1" evidence="8">
    <location>
        <begin position="8"/>
        <end position="59"/>
    </location>
</feature>
<dbReference type="Proteomes" id="UP000036987">
    <property type="component" value="Unassembled WGS sequence"/>
</dbReference>
<reference evidence="12" key="1">
    <citation type="journal article" date="2016" name="Nature">
        <title>The genome of the seagrass Zostera marina reveals angiosperm adaptation to the sea.</title>
        <authorList>
            <person name="Olsen J.L."/>
            <person name="Rouze P."/>
            <person name="Verhelst B."/>
            <person name="Lin Y.-C."/>
            <person name="Bayer T."/>
            <person name="Collen J."/>
            <person name="Dattolo E."/>
            <person name="De Paoli E."/>
            <person name="Dittami S."/>
            <person name="Maumus F."/>
            <person name="Michel G."/>
            <person name="Kersting A."/>
            <person name="Lauritano C."/>
            <person name="Lohaus R."/>
            <person name="Toepel M."/>
            <person name="Tonon T."/>
            <person name="Vanneste K."/>
            <person name="Amirebrahimi M."/>
            <person name="Brakel J."/>
            <person name="Bostroem C."/>
            <person name="Chovatia M."/>
            <person name="Grimwood J."/>
            <person name="Jenkins J.W."/>
            <person name="Jueterbock A."/>
            <person name="Mraz A."/>
            <person name="Stam W.T."/>
            <person name="Tice H."/>
            <person name="Bornberg-Bauer E."/>
            <person name="Green P.J."/>
            <person name="Pearson G.A."/>
            <person name="Procaccini G."/>
            <person name="Duarte C.M."/>
            <person name="Schmutz J."/>
            <person name="Reusch T.B.H."/>
            <person name="Van de Peer Y."/>
        </authorList>
    </citation>
    <scope>NUCLEOTIDE SEQUENCE [LARGE SCALE GENOMIC DNA]</scope>
    <source>
        <strain evidence="12">cv. Finnish</strain>
    </source>
</reference>
<evidence type="ECO:0000256" key="6">
    <source>
        <dbReference type="ARBA" id="ARBA00023163"/>
    </source>
</evidence>
<dbReference type="EC" id="2.7.7.6" evidence="1"/>
<sequence length="233" mass="26881">MKNYNYQNNLIGKKQLRKLLAWSFTNYNSMQACHLADELKYLGFQYASQAGISISVEDLKVPFVKQFLLKKANQEILNTEKLYLKGKLTEVERFQKIIDTWNLTSESLKDQVIYYFKNYDPLNSVYIMAFSGARGNLSQVRQLVGMRGLMSDPSGEIMNLPIKKNFREGLTITDYLMSGYGARKGIVDTALKTANSGYLTRRLIDVGQDILIREKDCFTNYSFYLNFNKSNQE</sequence>
<dbReference type="Pfam" id="PF04998">
    <property type="entry name" value="RNA_pol_Rpb1_5"/>
    <property type="match status" value="1"/>
</dbReference>
<keyword evidence="3" id="KW-0808">Transferase</keyword>
<dbReference type="GO" id="GO:0000428">
    <property type="term" value="C:DNA-directed RNA polymerase complex"/>
    <property type="evidence" value="ECO:0007669"/>
    <property type="project" value="UniProtKB-KW"/>
</dbReference>
<proteinExistence type="predicted"/>
<accession>A0A0K9NTJ8</accession>
<evidence type="ECO:0000256" key="4">
    <source>
        <dbReference type="ARBA" id="ARBA00022695"/>
    </source>
</evidence>
<dbReference type="PROSITE" id="PS51257">
    <property type="entry name" value="PROKAR_LIPOPROTEIN"/>
    <property type="match status" value="1"/>
</dbReference>
<keyword evidence="6" id="KW-0804">Transcription</keyword>
<dbReference type="PANTHER" id="PTHR19376">
    <property type="entry name" value="DNA-DIRECTED RNA POLYMERASE"/>
    <property type="match status" value="1"/>
</dbReference>
<feature type="domain" description="RNA polymerase Rpb1" evidence="9">
    <location>
        <begin position="169"/>
        <end position="224"/>
    </location>
</feature>
<comment type="catalytic activity">
    <reaction evidence="7">
        <text>RNA(n) + a ribonucleoside 5'-triphosphate = RNA(n+1) + diphosphate</text>
        <dbReference type="Rhea" id="RHEA:21248"/>
        <dbReference type="Rhea" id="RHEA-COMP:14527"/>
        <dbReference type="Rhea" id="RHEA-COMP:17342"/>
        <dbReference type="ChEBI" id="CHEBI:33019"/>
        <dbReference type="ChEBI" id="CHEBI:61557"/>
        <dbReference type="ChEBI" id="CHEBI:140395"/>
        <dbReference type="EC" id="2.7.7.6"/>
    </reaction>
</comment>
<organism evidence="11 12">
    <name type="scientific">Zostera marina</name>
    <name type="common">Eelgrass</name>
    <dbReference type="NCBI Taxonomy" id="29655"/>
    <lineage>
        <taxon>Eukaryota</taxon>
        <taxon>Viridiplantae</taxon>
        <taxon>Streptophyta</taxon>
        <taxon>Embryophyta</taxon>
        <taxon>Tracheophyta</taxon>
        <taxon>Spermatophyta</taxon>
        <taxon>Magnoliopsida</taxon>
        <taxon>Liliopsida</taxon>
        <taxon>Zosteraceae</taxon>
        <taxon>Zostera</taxon>
    </lineage>
</organism>
<keyword evidence="4" id="KW-0548">Nucleotidyltransferase</keyword>
<feature type="domain" description="RNA polymerase Rpb1" evidence="10">
    <location>
        <begin position="88"/>
        <end position="166"/>
    </location>
</feature>
<dbReference type="EMBL" id="LFYR01001687">
    <property type="protein sequence ID" value="KMZ59963.1"/>
    <property type="molecule type" value="Genomic_DNA"/>
</dbReference>
<dbReference type="InterPro" id="IPR007081">
    <property type="entry name" value="RNA_pol_Rpb1_5"/>
</dbReference>
<evidence type="ECO:0000256" key="3">
    <source>
        <dbReference type="ARBA" id="ARBA00022679"/>
    </source>
</evidence>
<name>A0A0K9NTJ8_ZOSMR</name>
<comment type="caution">
    <text evidence="11">The sequence shown here is derived from an EMBL/GenBank/DDBJ whole genome shotgun (WGS) entry which is preliminary data.</text>
</comment>
<dbReference type="InterPro" id="IPR007066">
    <property type="entry name" value="RNA_pol_Rpb1_3"/>
</dbReference>
<dbReference type="PANTHER" id="PTHR19376:SF63">
    <property type="entry name" value="DNA-DIRECTED RNA POLYMERASE SUBUNIT BETA"/>
    <property type="match status" value="1"/>
</dbReference>
<dbReference type="AlphaFoldDB" id="A0A0K9NTJ8"/>
<feature type="non-terminal residue" evidence="11">
    <location>
        <position position="233"/>
    </location>
</feature>
<evidence type="ECO:0000256" key="2">
    <source>
        <dbReference type="ARBA" id="ARBA00022478"/>
    </source>
</evidence>
<dbReference type="Pfam" id="PF05000">
    <property type="entry name" value="RNA_pol_Rpb1_4"/>
    <property type="match status" value="1"/>
</dbReference>
<keyword evidence="5" id="KW-0862">Zinc</keyword>
<dbReference type="GO" id="GO:0003677">
    <property type="term" value="F:DNA binding"/>
    <property type="evidence" value="ECO:0007669"/>
    <property type="project" value="InterPro"/>
</dbReference>
<dbReference type="Gene3D" id="1.10.274.100">
    <property type="entry name" value="RNA polymerase Rpb1, domain 3"/>
    <property type="match status" value="1"/>
</dbReference>